<reference evidence="1 2" key="1">
    <citation type="submission" date="2014-10" db="EMBL/GenBank/DDBJ databases">
        <title>Draft genome of the hookworm Ancylostoma caninum.</title>
        <authorList>
            <person name="Mitreva M."/>
        </authorList>
    </citation>
    <scope>NUCLEOTIDE SEQUENCE [LARGE SCALE GENOMIC DNA]</scope>
    <source>
        <strain evidence="1 2">Baltimore</strain>
    </source>
</reference>
<proteinExistence type="predicted"/>
<dbReference type="Proteomes" id="UP000252519">
    <property type="component" value="Unassembled WGS sequence"/>
</dbReference>
<evidence type="ECO:0000313" key="2">
    <source>
        <dbReference type="Proteomes" id="UP000252519"/>
    </source>
</evidence>
<name>A0A368FCN8_ANCCA</name>
<accession>A0A368FCN8</accession>
<dbReference type="EMBL" id="JOJR01001759">
    <property type="protein sequence ID" value="RCN29842.1"/>
    <property type="molecule type" value="Genomic_DNA"/>
</dbReference>
<comment type="caution">
    <text evidence="1">The sequence shown here is derived from an EMBL/GenBank/DDBJ whole genome shotgun (WGS) entry which is preliminary data.</text>
</comment>
<evidence type="ECO:0000313" key="1">
    <source>
        <dbReference type="EMBL" id="RCN29842.1"/>
    </source>
</evidence>
<keyword evidence="2" id="KW-1185">Reference proteome</keyword>
<organism evidence="1 2">
    <name type="scientific">Ancylostoma caninum</name>
    <name type="common">Dog hookworm</name>
    <dbReference type="NCBI Taxonomy" id="29170"/>
    <lineage>
        <taxon>Eukaryota</taxon>
        <taxon>Metazoa</taxon>
        <taxon>Ecdysozoa</taxon>
        <taxon>Nematoda</taxon>
        <taxon>Chromadorea</taxon>
        <taxon>Rhabditida</taxon>
        <taxon>Rhabditina</taxon>
        <taxon>Rhabditomorpha</taxon>
        <taxon>Strongyloidea</taxon>
        <taxon>Ancylostomatidae</taxon>
        <taxon>Ancylostomatinae</taxon>
        <taxon>Ancylostoma</taxon>
    </lineage>
</organism>
<dbReference type="AlphaFoldDB" id="A0A368FCN8"/>
<protein>
    <submittedName>
        <fullName evidence="1">Uncharacterized protein</fullName>
    </submittedName>
</protein>
<sequence>MLLRLCAKVIPQRFLKLTAKKTRPKIDSSWSQNTA</sequence>
<gene>
    <name evidence="1" type="ORF">ANCCAN_24395</name>
</gene>